<organism evidence="1 2">
    <name type="scientific">candidate division TA06 bacterium DG_78</name>
    <dbReference type="NCBI Taxonomy" id="1703772"/>
    <lineage>
        <taxon>Bacteria</taxon>
        <taxon>Bacteria division TA06</taxon>
    </lineage>
</organism>
<comment type="caution">
    <text evidence="1">The sequence shown here is derived from an EMBL/GenBank/DDBJ whole genome shotgun (WGS) entry which is preliminary data.</text>
</comment>
<evidence type="ECO:0000313" key="1">
    <source>
        <dbReference type="EMBL" id="KPJ71921.1"/>
    </source>
</evidence>
<evidence type="ECO:0000313" key="2">
    <source>
        <dbReference type="Proteomes" id="UP000051012"/>
    </source>
</evidence>
<protein>
    <submittedName>
        <fullName evidence="1">Uncharacterized protein</fullName>
    </submittedName>
</protein>
<name>A0A0S7YAU2_UNCT6</name>
<reference evidence="1 2" key="1">
    <citation type="journal article" date="2015" name="Microbiome">
        <title>Genomic resolution of linkages in carbon, nitrogen, and sulfur cycling among widespread estuary sediment bacteria.</title>
        <authorList>
            <person name="Baker B.J."/>
            <person name="Lazar C.S."/>
            <person name="Teske A.P."/>
            <person name="Dick G.J."/>
        </authorList>
    </citation>
    <scope>NUCLEOTIDE SEQUENCE [LARGE SCALE GENOMIC DNA]</scope>
    <source>
        <strain evidence="1">DG_78</strain>
    </source>
</reference>
<dbReference type="Proteomes" id="UP000051012">
    <property type="component" value="Unassembled WGS sequence"/>
</dbReference>
<sequence length="385" mass="44034">MKKKSKYLLLRLCSVAILLTCRKNTDEEIDLVNISNTRGYSEHPAIAADSRGYFYVVWDEQFITKESLFIYMATRPPAGDWSEPEKIFEPWAAQFPDIEIDKHNTIHLIWRNTDHELWDEVLYTKKTLGGTWTEPEIISIYGISCCSDIAVDDNGNVHIVWQEYLATNEPVFYINKANNGSWSMPTEISKGVTSSRGAPQIDTDPNGNAHMVWEEAKTDTSNDLIVYTTNAGSGTFSQPQYIYRTTGFLQDQIDPSIAVDCQSTIHVVWTQERDIFYTYKIPTSDWETSLRVYATAGISARPYITADLSETLHLLWDEENSTLNYTSKSPDSDWKNPKSYLIDMYGFPSPKSAISTNSIGIVFNGIWKLIQLGRIIPKYFLLRYR</sequence>
<dbReference type="AlphaFoldDB" id="A0A0S7YAU2"/>
<gene>
    <name evidence="1" type="ORF">AMJ52_08090</name>
</gene>
<proteinExistence type="predicted"/>
<dbReference type="EMBL" id="LJNI01000113">
    <property type="protein sequence ID" value="KPJ71921.1"/>
    <property type="molecule type" value="Genomic_DNA"/>
</dbReference>
<dbReference type="SUPFAM" id="SSF89372">
    <property type="entry name" value="Fucose-specific lectin"/>
    <property type="match status" value="1"/>
</dbReference>
<accession>A0A0S7YAU2</accession>